<dbReference type="AlphaFoldDB" id="A0AAN9Z3C0"/>
<evidence type="ECO:0000259" key="6">
    <source>
        <dbReference type="SMART" id="SM00477"/>
    </source>
</evidence>
<evidence type="ECO:0000256" key="4">
    <source>
        <dbReference type="PIRSR" id="PIRSR640255-1"/>
    </source>
</evidence>
<dbReference type="GO" id="GO:0003676">
    <property type="term" value="F:nucleic acid binding"/>
    <property type="evidence" value="ECO:0007669"/>
    <property type="project" value="InterPro"/>
</dbReference>
<name>A0AAN9Z3C0_9ORTH</name>
<dbReference type="SUPFAM" id="SSF54060">
    <property type="entry name" value="His-Me finger endonucleases"/>
    <property type="match status" value="1"/>
</dbReference>
<accession>A0AAN9Z3C0</accession>
<dbReference type="GO" id="GO:0004521">
    <property type="term" value="F:RNA endonuclease activity"/>
    <property type="evidence" value="ECO:0007669"/>
    <property type="project" value="TreeGrafter"/>
</dbReference>
<organism evidence="8 9">
    <name type="scientific">Gryllus longicercus</name>
    <dbReference type="NCBI Taxonomy" id="2509291"/>
    <lineage>
        <taxon>Eukaryota</taxon>
        <taxon>Metazoa</taxon>
        <taxon>Ecdysozoa</taxon>
        <taxon>Arthropoda</taxon>
        <taxon>Hexapoda</taxon>
        <taxon>Insecta</taxon>
        <taxon>Pterygota</taxon>
        <taxon>Neoptera</taxon>
        <taxon>Polyneoptera</taxon>
        <taxon>Orthoptera</taxon>
        <taxon>Ensifera</taxon>
        <taxon>Gryllidea</taxon>
        <taxon>Grylloidea</taxon>
        <taxon>Gryllidae</taxon>
        <taxon>Gryllinae</taxon>
        <taxon>Gryllus</taxon>
    </lineage>
</organism>
<evidence type="ECO:0000256" key="3">
    <source>
        <dbReference type="ARBA" id="ARBA00022759"/>
    </source>
</evidence>
<evidence type="ECO:0000256" key="1">
    <source>
        <dbReference type="ARBA" id="ARBA00010052"/>
    </source>
</evidence>
<evidence type="ECO:0000313" key="8">
    <source>
        <dbReference type="EMBL" id="KAK7793479.1"/>
    </source>
</evidence>
<dbReference type="EMBL" id="JAZDUA010000378">
    <property type="protein sequence ID" value="KAK7793479.1"/>
    <property type="molecule type" value="Genomic_DNA"/>
</dbReference>
<dbReference type="GO" id="GO:0000014">
    <property type="term" value="F:single-stranded DNA endodeoxyribonuclease activity"/>
    <property type="evidence" value="ECO:0007669"/>
    <property type="project" value="TreeGrafter"/>
</dbReference>
<evidence type="ECO:0000259" key="7">
    <source>
        <dbReference type="SMART" id="SM00892"/>
    </source>
</evidence>
<dbReference type="SMART" id="SM00892">
    <property type="entry name" value="Endonuclease_NS"/>
    <property type="match status" value="1"/>
</dbReference>
<dbReference type="InterPro" id="IPR020821">
    <property type="entry name" value="ENPP1-3/EXOG-like_nuc-like"/>
</dbReference>
<proteinExistence type="inferred from homology"/>
<dbReference type="PANTHER" id="PTHR13966">
    <property type="entry name" value="ENDONUCLEASE RELATED"/>
    <property type="match status" value="1"/>
</dbReference>
<dbReference type="Pfam" id="PF01223">
    <property type="entry name" value="Endonuclease_NS"/>
    <property type="match status" value="1"/>
</dbReference>
<dbReference type="GO" id="GO:0005743">
    <property type="term" value="C:mitochondrial inner membrane"/>
    <property type="evidence" value="ECO:0007669"/>
    <property type="project" value="TreeGrafter"/>
</dbReference>
<comment type="similarity">
    <text evidence="1">Belongs to the DNA/RNA non-specific endonuclease family.</text>
</comment>
<evidence type="ECO:0000256" key="2">
    <source>
        <dbReference type="ARBA" id="ARBA00022722"/>
    </source>
</evidence>
<dbReference type="InterPro" id="IPR001604">
    <property type="entry name" value="Endo_G_ENPP1-like_dom"/>
</dbReference>
<dbReference type="Gene3D" id="3.40.570.10">
    <property type="entry name" value="Extracellular Endonuclease, subunit A"/>
    <property type="match status" value="1"/>
</dbReference>
<comment type="caution">
    <text evidence="8">The sequence shown here is derived from an EMBL/GenBank/DDBJ whole genome shotgun (WGS) entry which is preliminary data.</text>
</comment>
<dbReference type="CDD" id="cd00091">
    <property type="entry name" value="NUC"/>
    <property type="match status" value="1"/>
</dbReference>
<dbReference type="PANTHER" id="PTHR13966:SF19">
    <property type="entry name" value="NUCLEASE EXOG, MITOCHONDRIAL"/>
    <property type="match status" value="1"/>
</dbReference>
<dbReference type="SMART" id="SM00477">
    <property type="entry name" value="NUC"/>
    <property type="match status" value="1"/>
</dbReference>
<dbReference type="InterPro" id="IPR040255">
    <property type="entry name" value="Non-specific_endonuclease"/>
</dbReference>
<feature type="binding site" evidence="5">
    <location>
        <position position="69"/>
    </location>
    <ligand>
        <name>Mg(2+)</name>
        <dbReference type="ChEBI" id="CHEBI:18420"/>
        <note>catalytic</note>
    </ligand>
</feature>
<dbReference type="InterPro" id="IPR044929">
    <property type="entry name" value="DNA/RNA_non-sp_Endonuclease_sf"/>
</dbReference>
<feature type="active site" description="Proton acceptor" evidence="4">
    <location>
        <position position="39"/>
    </location>
</feature>
<dbReference type="InterPro" id="IPR044925">
    <property type="entry name" value="His-Me_finger_sf"/>
</dbReference>
<evidence type="ECO:0008006" key="10">
    <source>
        <dbReference type="Google" id="ProtNLM"/>
    </source>
</evidence>
<keyword evidence="9" id="KW-1185">Reference proteome</keyword>
<keyword evidence="5" id="KW-0479">Metal-binding</keyword>
<dbReference type="GO" id="GO:0006309">
    <property type="term" value="P:apoptotic DNA fragmentation"/>
    <property type="evidence" value="ECO:0007669"/>
    <property type="project" value="TreeGrafter"/>
</dbReference>
<feature type="domain" description="ENPP1-3/EXOG-like endonuclease/phosphodiesterase" evidence="6">
    <location>
        <begin position="11"/>
        <end position="177"/>
    </location>
</feature>
<feature type="domain" description="DNA/RNA non-specific endonuclease/pyrophosphatase/phosphodiesterase" evidence="7">
    <location>
        <begin position="3"/>
        <end position="191"/>
    </location>
</feature>
<evidence type="ECO:0000256" key="5">
    <source>
        <dbReference type="PIRSR" id="PIRSR640255-2"/>
    </source>
</evidence>
<dbReference type="GO" id="GO:0005634">
    <property type="term" value="C:nucleus"/>
    <property type="evidence" value="ECO:0007669"/>
    <property type="project" value="TreeGrafter"/>
</dbReference>
<protein>
    <recommendedName>
        <fullName evidence="10">DNA/RNA non-specific endonuclease</fullName>
    </recommendedName>
</protein>
<keyword evidence="3" id="KW-0255">Endonuclease</keyword>
<sequence>MVPWKGFADPHANPVSSDAQALAFQYIANNSDYYLARGHMVAKADFVWAQQQRATFYYINAAPQWQTFNGGNWERLESSVRRLAATRERDLLVITGAWGRARLPHASGKPADLFVNAQGLIPVPALYWKVVFDSSTGEGAAFVGVNNPYTTLAGEPRLALCKDVCASIDWVSWAPDSVKAGEGYCCEVDALRAAIPDVPQLKVSALLAKA</sequence>
<keyword evidence="2" id="KW-0540">Nuclease</keyword>
<dbReference type="Proteomes" id="UP001378592">
    <property type="component" value="Unassembled WGS sequence"/>
</dbReference>
<gene>
    <name evidence="8" type="ORF">R5R35_010153</name>
</gene>
<dbReference type="GO" id="GO:0046872">
    <property type="term" value="F:metal ion binding"/>
    <property type="evidence" value="ECO:0007669"/>
    <property type="project" value="UniProtKB-KW"/>
</dbReference>
<reference evidence="8 9" key="1">
    <citation type="submission" date="2024-03" db="EMBL/GenBank/DDBJ databases">
        <title>The genome assembly and annotation of the cricket Gryllus longicercus Weissman &amp; Gray.</title>
        <authorList>
            <person name="Szrajer S."/>
            <person name="Gray D."/>
            <person name="Ylla G."/>
        </authorList>
    </citation>
    <scope>NUCLEOTIDE SEQUENCE [LARGE SCALE GENOMIC DNA]</scope>
    <source>
        <strain evidence="8">DAG 2021-001</strain>
        <tissue evidence="8">Whole body minus gut</tissue>
    </source>
</reference>
<evidence type="ECO:0000313" key="9">
    <source>
        <dbReference type="Proteomes" id="UP001378592"/>
    </source>
</evidence>
<keyword evidence="3" id="KW-0378">Hydrolase</keyword>